<comment type="caution">
    <text evidence="1">The sequence shown here is derived from an EMBL/GenBank/DDBJ whole genome shotgun (WGS) entry which is preliminary data.</text>
</comment>
<sequence length="108" mass="12643">MPVYNKLIRDGILEIIEAEGLSYNSRILEEKEHLTEIKKKLYEEVKEFDETNNTEDGIEELADVLELIHAAIKVYNLSFEDLEKVRLKKKEKRGGFDKGLYLIDVEDK</sequence>
<protein>
    <submittedName>
        <fullName evidence="1">Phosphoribosyl-ATP pyrophosphohydrolase</fullName>
    </submittedName>
</protein>
<proteinExistence type="predicted"/>
<reference evidence="1 2" key="1">
    <citation type="submission" date="2018-12" db="EMBL/GenBank/DDBJ databases">
        <title>Lysinibacillus antri sp. nov., isolated from a cave soil.</title>
        <authorList>
            <person name="Narsing Rao M.P."/>
            <person name="Zhang H."/>
            <person name="Dong Z.-Y."/>
            <person name="Niu X.-K."/>
            <person name="Zhang K."/>
            <person name="Fang B.-Z."/>
            <person name="Kang Y.-Q."/>
            <person name="Xiao M."/>
            <person name="Li W.-J."/>
        </authorList>
    </citation>
    <scope>NUCLEOTIDE SEQUENCE [LARGE SCALE GENOMIC DNA]</scope>
    <source>
        <strain evidence="1 2">SYSU K30002</strain>
    </source>
</reference>
<evidence type="ECO:0000313" key="1">
    <source>
        <dbReference type="EMBL" id="RUL51326.1"/>
    </source>
</evidence>
<organism evidence="1 2">
    <name type="scientific">Lysinibacillus antri</name>
    <dbReference type="NCBI Taxonomy" id="2498145"/>
    <lineage>
        <taxon>Bacteria</taxon>
        <taxon>Bacillati</taxon>
        <taxon>Bacillota</taxon>
        <taxon>Bacilli</taxon>
        <taxon>Bacillales</taxon>
        <taxon>Bacillaceae</taxon>
        <taxon>Lysinibacillus</taxon>
    </lineage>
</organism>
<dbReference type="RefSeq" id="WP_126659538.1">
    <property type="nucleotide sequence ID" value="NZ_RYYR01000016.1"/>
</dbReference>
<dbReference type="GO" id="GO:0016787">
    <property type="term" value="F:hydrolase activity"/>
    <property type="evidence" value="ECO:0007669"/>
    <property type="project" value="UniProtKB-KW"/>
</dbReference>
<name>A0A432LAW2_9BACI</name>
<dbReference type="Proteomes" id="UP000287910">
    <property type="component" value="Unassembled WGS sequence"/>
</dbReference>
<dbReference type="InterPro" id="IPR038735">
    <property type="entry name" value="MSMEG_1276-like_NTP-PPase_dom"/>
</dbReference>
<accession>A0A432LAW2</accession>
<dbReference type="SUPFAM" id="SSF101386">
    <property type="entry name" value="all-alpha NTP pyrophosphatases"/>
    <property type="match status" value="1"/>
</dbReference>
<evidence type="ECO:0000313" key="2">
    <source>
        <dbReference type="Proteomes" id="UP000287910"/>
    </source>
</evidence>
<keyword evidence="1" id="KW-0378">Hydrolase</keyword>
<dbReference type="AlphaFoldDB" id="A0A432LAW2"/>
<gene>
    <name evidence="1" type="ORF">EK386_12650</name>
</gene>
<dbReference type="CDD" id="cd11532">
    <property type="entry name" value="NTP-PPase_COG4997"/>
    <property type="match status" value="1"/>
</dbReference>
<keyword evidence="2" id="KW-1185">Reference proteome</keyword>
<dbReference type="EMBL" id="RYYR01000016">
    <property type="protein sequence ID" value="RUL51326.1"/>
    <property type="molecule type" value="Genomic_DNA"/>
</dbReference>